<name>A0A1Y0ICJ9_9GAMM</name>
<proteinExistence type="predicted"/>
<feature type="signal peptide" evidence="1">
    <location>
        <begin position="1"/>
        <end position="26"/>
    </location>
</feature>
<dbReference type="AlphaFoldDB" id="A0A1Y0ICJ9"/>
<dbReference type="KEGG" id="ome:OLMES_3839"/>
<accession>A0A1Y0ICJ9</accession>
<dbReference type="OrthoDB" id="5738254at2"/>
<protein>
    <submittedName>
        <fullName evidence="2">2-oxoglutarate synthase subunit korA</fullName>
    </submittedName>
</protein>
<gene>
    <name evidence="2" type="ORF">OLMES_3839</name>
</gene>
<sequence length="285" mass="31257">MDVSCKSSSRSVALLVCIIASGLSHAEDVPLYARSNGVIQFGAERMGLDSNLQIDSDDNGKGTRVDVEDDLGFDEHEASLRFSGFWRIAPKHRVAFSVTPLFREASATLSRDIEIEGDIIKAGANVETDYDVVIGDVHYLYSPLQLDQFELGVSAGMYHLIMDIDLDAFGTVSENGADFVPGTKYDYDNDGSIPFPLVGIQADFYPNPKLKLSAKARLLSFEFDDLEGDIVFLSVGADFAINEHIGIGLSASRMDMEFDADDFDDVTGTFEWEHTGVEGHISLKF</sequence>
<keyword evidence="1" id="KW-0732">Signal</keyword>
<reference evidence="2 3" key="1">
    <citation type="submission" date="2017-05" db="EMBL/GenBank/DDBJ databases">
        <title>Genomic insights into alkan degradation activity of Oleiphilus messinensis.</title>
        <authorList>
            <person name="Kozyavkin S.A."/>
            <person name="Slesarev A.I."/>
            <person name="Golyshin P.N."/>
            <person name="Korzhenkov A."/>
            <person name="Golyshina O.N."/>
            <person name="Toshchakov S.V."/>
        </authorList>
    </citation>
    <scope>NUCLEOTIDE SEQUENCE [LARGE SCALE GENOMIC DNA]</scope>
    <source>
        <strain evidence="2 3">ME102</strain>
    </source>
</reference>
<organism evidence="2 3">
    <name type="scientific">Oleiphilus messinensis</name>
    <dbReference type="NCBI Taxonomy" id="141451"/>
    <lineage>
        <taxon>Bacteria</taxon>
        <taxon>Pseudomonadati</taxon>
        <taxon>Pseudomonadota</taxon>
        <taxon>Gammaproteobacteria</taxon>
        <taxon>Oceanospirillales</taxon>
        <taxon>Oleiphilaceae</taxon>
        <taxon>Oleiphilus</taxon>
    </lineage>
</organism>
<evidence type="ECO:0000313" key="3">
    <source>
        <dbReference type="Proteomes" id="UP000196027"/>
    </source>
</evidence>
<feature type="chain" id="PRO_5012847073" evidence="1">
    <location>
        <begin position="27"/>
        <end position="285"/>
    </location>
</feature>
<dbReference type="Proteomes" id="UP000196027">
    <property type="component" value="Chromosome"/>
</dbReference>
<evidence type="ECO:0000313" key="2">
    <source>
        <dbReference type="EMBL" id="ARU57859.1"/>
    </source>
</evidence>
<evidence type="ECO:0000256" key="1">
    <source>
        <dbReference type="SAM" id="SignalP"/>
    </source>
</evidence>
<keyword evidence="3" id="KW-1185">Reference proteome</keyword>
<dbReference type="EMBL" id="CP021425">
    <property type="protein sequence ID" value="ARU57859.1"/>
    <property type="molecule type" value="Genomic_DNA"/>
</dbReference>
<dbReference type="RefSeq" id="WP_087462707.1">
    <property type="nucleotide sequence ID" value="NZ_CP021425.1"/>
</dbReference>